<evidence type="ECO:0000313" key="1">
    <source>
        <dbReference type="EMBL" id="PXV69747.1"/>
    </source>
</evidence>
<evidence type="ECO:0000313" key="2">
    <source>
        <dbReference type="Proteomes" id="UP000248330"/>
    </source>
</evidence>
<dbReference type="SUPFAM" id="SSF159270">
    <property type="entry name" value="YmcC-like"/>
    <property type="match status" value="1"/>
</dbReference>
<accession>A0A318EAZ2</accession>
<protein>
    <submittedName>
        <fullName evidence="1">Group 4 capsule polysaccharide lipoprotein GfcB/YjbF</fullName>
    </submittedName>
</protein>
<organism evidence="1 2">
    <name type="scientific">Sinimarinibacterium flocculans</name>
    <dbReference type="NCBI Taxonomy" id="985250"/>
    <lineage>
        <taxon>Bacteria</taxon>
        <taxon>Pseudomonadati</taxon>
        <taxon>Pseudomonadota</taxon>
        <taxon>Gammaproteobacteria</taxon>
        <taxon>Nevskiales</taxon>
        <taxon>Nevskiaceae</taxon>
        <taxon>Sinimarinibacterium</taxon>
    </lineage>
</organism>
<comment type="caution">
    <text evidence="1">The sequence shown here is derived from an EMBL/GenBank/DDBJ whole genome shotgun (WGS) entry which is preliminary data.</text>
</comment>
<gene>
    <name evidence="1" type="ORF">C8D93_103323</name>
</gene>
<dbReference type="Proteomes" id="UP000248330">
    <property type="component" value="Unassembled WGS sequence"/>
</dbReference>
<name>A0A318EAZ2_9GAMM</name>
<proteinExistence type="predicted"/>
<dbReference type="InterPro" id="IPR023373">
    <property type="entry name" value="YmcC_sf"/>
</dbReference>
<dbReference type="Pfam" id="PF11102">
    <property type="entry name" value="YjbF"/>
    <property type="match status" value="1"/>
</dbReference>
<reference evidence="1 2" key="1">
    <citation type="submission" date="2018-04" db="EMBL/GenBank/DDBJ databases">
        <title>Genomic Encyclopedia of Type Strains, Phase IV (KMG-IV): sequencing the most valuable type-strain genomes for metagenomic binning, comparative biology and taxonomic classification.</title>
        <authorList>
            <person name="Goeker M."/>
        </authorList>
    </citation>
    <scope>NUCLEOTIDE SEQUENCE [LARGE SCALE GENOMIC DNA]</scope>
    <source>
        <strain evidence="1 2">DSM 104150</strain>
    </source>
</reference>
<dbReference type="AlphaFoldDB" id="A0A318EAZ2"/>
<sequence>MATLEDLPYASMFLRVGDRFQALLLLGHVASDGTQTWYGVDGLALQLRDQRVIYSRGLPVDLFESHAAGSRVETPVDCGGDQSVAVPERLHYSRLREQQRFFTEVRESVVCTREAIVTPGYSGMALRIDERVALLPDPRRQTRTRWLAEETGQLLRLEYGEHPWYPQIALYLIKPVAPR</sequence>
<dbReference type="Gene3D" id="2.40.360.10">
    <property type="entry name" value="YmcC-like"/>
    <property type="match status" value="1"/>
</dbReference>
<keyword evidence="1" id="KW-0449">Lipoprotein</keyword>
<keyword evidence="2" id="KW-1185">Reference proteome</keyword>
<dbReference type="EMBL" id="QICN01000003">
    <property type="protein sequence ID" value="PXV69747.1"/>
    <property type="molecule type" value="Genomic_DNA"/>
</dbReference>
<dbReference type="InterPro" id="IPR021308">
    <property type="entry name" value="GfcB"/>
</dbReference>